<dbReference type="Proteomes" id="UP001055072">
    <property type="component" value="Unassembled WGS sequence"/>
</dbReference>
<accession>A0ACB8U3H1</accession>
<organism evidence="1 2">
    <name type="scientific">Irpex rosettiformis</name>
    <dbReference type="NCBI Taxonomy" id="378272"/>
    <lineage>
        <taxon>Eukaryota</taxon>
        <taxon>Fungi</taxon>
        <taxon>Dikarya</taxon>
        <taxon>Basidiomycota</taxon>
        <taxon>Agaricomycotina</taxon>
        <taxon>Agaricomycetes</taxon>
        <taxon>Polyporales</taxon>
        <taxon>Irpicaceae</taxon>
        <taxon>Irpex</taxon>
    </lineage>
</organism>
<dbReference type="EMBL" id="MU274912">
    <property type="protein sequence ID" value="KAI0088774.1"/>
    <property type="molecule type" value="Genomic_DNA"/>
</dbReference>
<protein>
    <submittedName>
        <fullName evidence="1">Uncharacterized protein</fullName>
    </submittedName>
</protein>
<name>A0ACB8U3H1_9APHY</name>
<reference evidence="1" key="1">
    <citation type="journal article" date="2021" name="Environ. Microbiol.">
        <title>Gene family expansions and transcriptome signatures uncover fungal adaptations to wood decay.</title>
        <authorList>
            <person name="Hage H."/>
            <person name="Miyauchi S."/>
            <person name="Viragh M."/>
            <person name="Drula E."/>
            <person name="Min B."/>
            <person name="Chaduli D."/>
            <person name="Navarro D."/>
            <person name="Favel A."/>
            <person name="Norest M."/>
            <person name="Lesage-Meessen L."/>
            <person name="Balint B."/>
            <person name="Merenyi Z."/>
            <person name="de Eugenio L."/>
            <person name="Morin E."/>
            <person name="Martinez A.T."/>
            <person name="Baldrian P."/>
            <person name="Stursova M."/>
            <person name="Martinez M.J."/>
            <person name="Novotny C."/>
            <person name="Magnuson J.K."/>
            <person name="Spatafora J.W."/>
            <person name="Maurice S."/>
            <person name="Pangilinan J."/>
            <person name="Andreopoulos W."/>
            <person name="LaButti K."/>
            <person name="Hundley H."/>
            <person name="Na H."/>
            <person name="Kuo A."/>
            <person name="Barry K."/>
            <person name="Lipzen A."/>
            <person name="Henrissat B."/>
            <person name="Riley R."/>
            <person name="Ahrendt S."/>
            <person name="Nagy L.G."/>
            <person name="Grigoriev I.V."/>
            <person name="Martin F."/>
            <person name="Rosso M.N."/>
        </authorList>
    </citation>
    <scope>NUCLEOTIDE SEQUENCE</scope>
    <source>
        <strain evidence="1">CBS 384.51</strain>
    </source>
</reference>
<sequence length="459" mass="49596">MSSPTPTDEQSRRSVSRGRDAFQKSTGRGGAGNIAVSPSTGPRSDPESFSPVRGREVDSTHEKIKSVGRGGVGNIRSRSRSRAAAQIPEGFPQTQSLVSDYQANTAAYERQVIEDATKAKIVHSSGRGGAGNISNSRSRSRGPGKFFGGVVPPDSPRHSTGRGGVGNIQQGADGVESIDETEAYRVTHDPEGIPAPEAHGHLQLDFESSGRGGAGNIRSRSTSRDGPRSVSRDKLSKMWQKVTHHQGNPNTPSHDIMEEQEHANGVPAKKSKGARSKVEYEEISLMEMPPRPHASLSVYTDSVSQHSVLSSSASSCRSTQSSYSQTSSSSIYNSNDQQQQQQSSPPLPTPPLSPTSPPSPDYSDLPDFPYFPSTAMSTSSPSSPSTWATNMAHRQSSYAIAAYDLSSMPSIKTHSQMLWHQRQSRQSNKRRWFHANANASQSLQTLAEDEEYVSFLDLT</sequence>
<evidence type="ECO:0000313" key="2">
    <source>
        <dbReference type="Proteomes" id="UP001055072"/>
    </source>
</evidence>
<gene>
    <name evidence="1" type="ORF">BDY19DRAFT_993611</name>
</gene>
<keyword evidence="2" id="KW-1185">Reference proteome</keyword>
<evidence type="ECO:0000313" key="1">
    <source>
        <dbReference type="EMBL" id="KAI0088774.1"/>
    </source>
</evidence>
<proteinExistence type="predicted"/>
<comment type="caution">
    <text evidence="1">The sequence shown here is derived from an EMBL/GenBank/DDBJ whole genome shotgun (WGS) entry which is preliminary data.</text>
</comment>